<evidence type="ECO:0000313" key="4">
    <source>
        <dbReference type="EMBL" id="PHH77395.1"/>
    </source>
</evidence>
<evidence type="ECO:0000313" key="5">
    <source>
        <dbReference type="Proteomes" id="UP000226431"/>
    </source>
</evidence>
<dbReference type="InterPro" id="IPR057596">
    <property type="entry name" value="RDRP_core"/>
</dbReference>
<sequence length="1140" mass="129056">MASSEGLKRIINSLNADYGLSIRRMDVTLSPRKARNRMQASADDENFQAEKLYSFIQRLYYHDLSQLSAAIGRFRQLAADLLGSSVSFAGSAQRRRLLMSRLLDVLDGKVPMSNSKRSSEDDDEDESRSKRPKSRDAVDCGPDMVDLLPVRSSPPPDTMDSISSRILSKKSSPSILTYFQSSRATIPSSSSRTSVASTVMEDDYPVSGDLLLSSQDYRDLLDKMDRIPNSTGATPQSFSFKSSASTPRIESLEQKFKRLWPKVCVRGLDMAPLPVLWEVTRIFQHCQVESETCNLAYDEGWVDQHLLRRTLAGHPSFAGKALPVASDSKAWALACRGLLNKTHQVCFSAELVMRPVARGLFPLEMRLNPLTLEPSHRLARRFGADRCLEVTIPDPLYLEKELRKAAGGDSSFQIRFNRWLHNGHLHPFASRLWFPYFFSRKKSQGPAMYRIYFFASDGHYFRESPVGALPPPGEASDPLSRTKVRPEGLLDWAIAIKRPENLAMSAVKLFSRLSISHTRTFCNVELSREQIRFLKKDVGTHEVMNDGLGRMSKALARKIADNLGLSDTPSGYQGRIGSAKGFWIIDVESDLNDGDIWIELYPSQIKWLCDFDDISHRTFEVKDYPREAKPGAALNQQFLPLLEAQARDRLAMRRHLEQTLRTNLVADLDALDGALDGPYDLRLWLRQVGPTSSSYGGPSFLAGLPRTCEDQVAQLLDAGFQPRRQQYMYDQCLHIATRKAETLRKSKLHVSVAQATYLFMVADFWGVLEEGQVSVNFSSKFEADGFCDTALDGLNVLVARNPAHTLSDMQKVMTVAHPKLRRLKDVIVFSTKGTTPLAALLSGGDYDGDKCWVCWDRNIVDNFQGCLADEQAETLKMTKLEITVDQLIPAVGRERHWKSLCNKFTFLGFQFSFQPDMLGKCTKYKERLDYLRGVTGPHMSKLTALLSNLVDQAKQGVIFNEPKWKTFCEEELQLGLWLDDPAYFEERCEKPDRLGDHSPLLDVLKFKVAKPAIDDSLEKLTGAMRAHKDTLQYYDADLTALYRRFDARRRECPVIHQLLTDLRNDLEVVAVEWATKSQSKDEKFITNCQEVFASWLAVEPRPELQASGQLKRILWDWDPNVSARRLRVMSEWNRLKASAT</sequence>
<dbReference type="OrthoDB" id="10055769at2759"/>
<feature type="region of interest" description="Disordered" evidence="2">
    <location>
        <begin position="110"/>
        <end position="163"/>
    </location>
</feature>
<keyword evidence="1" id="KW-0694">RNA-binding</keyword>
<protein>
    <recommendedName>
        <fullName evidence="1">RNA-dependent RNA polymerase</fullName>
        <ecNumber evidence="1">2.7.7.48</ecNumber>
    </recommendedName>
</protein>
<dbReference type="Gene3D" id="1.10.8.790">
    <property type="entry name" value="RNA-dependent RNA polymerase, slab domain, helical subdomain-like"/>
    <property type="match status" value="1"/>
</dbReference>
<organism evidence="4 5">
    <name type="scientific">Ophiocordyceps camponoti-rufipedis</name>
    <dbReference type="NCBI Taxonomy" id="2004952"/>
    <lineage>
        <taxon>Eukaryota</taxon>
        <taxon>Fungi</taxon>
        <taxon>Dikarya</taxon>
        <taxon>Ascomycota</taxon>
        <taxon>Pezizomycotina</taxon>
        <taxon>Sordariomycetes</taxon>
        <taxon>Hypocreomycetidae</taxon>
        <taxon>Hypocreales</taxon>
        <taxon>Ophiocordycipitaceae</taxon>
        <taxon>Ophiocordyceps</taxon>
    </lineage>
</organism>
<comment type="caution">
    <text evidence="4">The sequence shown here is derived from an EMBL/GenBank/DDBJ whole genome shotgun (WGS) entry which is preliminary data.</text>
</comment>
<keyword evidence="1" id="KW-0548">Nucleotidyltransferase</keyword>
<dbReference type="InterPro" id="IPR007855">
    <property type="entry name" value="RDRP"/>
</dbReference>
<keyword evidence="1" id="KW-0696">RNA-directed RNA polymerase</keyword>
<comment type="similarity">
    <text evidence="1">Belongs to the RdRP family.</text>
</comment>
<gene>
    <name evidence="4" type="ORF">CDD80_672</name>
</gene>
<dbReference type="PANTHER" id="PTHR23079:SF14">
    <property type="entry name" value="RNA-DEPENDENT RNA POLYMERASE"/>
    <property type="match status" value="1"/>
</dbReference>
<dbReference type="Proteomes" id="UP000226431">
    <property type="component" value="Unassembled WGS sequence"/>
</dbReference>
<feature type="domain" description="RDRP core" evidence="3">
    <location>
        <begin position="361"/>
        <end position="1007"/>
    </location>
</feature>
<dbReference type="EMBL" id="NJES01000121">
    <property type="protein sequence ID" value="PHH77395.1"/>
    <property type="molecule type" value="Genomic_DNA"/>
</dbReference>
<evidence type="ECO:0000256" key="2">
    <source>
        <dbReference type="SAM" id="MobiDB-lite"/>
    </source>
</evidence>
<comment type="catalytic activity">
    <reaction evidence="1">
        <text>RNA(n) + a ribonucleoside 5'-triphosphate = RNA(n+1) + diphosphate</text>
        <dbReference type="Rhea" id="RHEA:21248"/>
        <dbReference type="Rhea" id="RHEA-COMP:14527"/>
        <dbReference type="Rhea" id="RHEA-COMP:17342"/>
        <dbReference type="ChEBI" id="CHEBI:33019"/>
        <dbReference type="ChEBI" id="CHEBI:61557"/>
        <dbReference type="ChEBI" id="CHEBI:140395"/>
        <dbReference type="EC" id="2.7.7.48"/>
    </reaction>
</comment>
<proteinExistence type="inferred from homology"/>
<dbReference type="GO" id="GO:0003968">
    <property type="term" value="F:RNA-directed RNA polymerase activity"/>
    <property type="evidence" value="ECO:0007669"/>
    <property type="project" value="UniProtKB-KW"/>
</dbReference>
<keyword evidence="1" id="KW-0808">Transferase</keyword>
<name>A0A2C5Z6C2_9HYPO</name>
<dbReference type="GO" id="GO:0031380">
    <property type="term" value="C:nuclear RNA-directed RNA polymerase complex"/>
    <property type="evidence" value="ECO:0007669"/>
    <property type="project" value="TreeGrafter"/>
</dbReference>
<dbReference type="AlphaFoldDB" id="A0A2C5Z6C2"/>
<evidence type="ECO:0000259" key="3">
    <source>
        <dbReference type="Pfam" id="PF05183"/>
    </source>
</evidence>
<dbReference type="PANTHER" id="PTHR23079">
    <property type="entry name" value="RNA-DEPENDENT RNA POLYMERASE"/>
    <property type="match status" value="1"/>
</dbReference>
<dbReference type="GO" id="GO:0030422">
    <property type="term" value="P:siRNA processing"/>
    <property type="evidence" value="ECO:0007669"/>
    <property type="project" value="TreeGrafter"/>
</dbReference>
<keyword evidence="5" id="KW-1185">Reference proteome</keyword>
<dbReference type="Pfam" id="PF05183">
    <property type="entry name" value="RdRP"/>
    <property type="match status" value="1"/>
</dbReference>
<dbReference type="EC" id="2.7.7.48" evidence="1"/>
<dbReference type="STRING" id="2004952.A0A2C5Z6C2"/>
<reference evidence="4 5" key="1">
    <citation type="submission" date="2017-06" db="EMBL/GenBank/DDBJ databases">
        <title>Ant-infecting Ophiocordyceps genomes reveal a high diversity of potential behavioral manipulation genes and a possible major role for enterotoxins.</title>
        <authorList>
            <person name="De Bekker C."/>
            <person name="Evans H.C."/>
            <person name="Brachmann A."/>
            <person name="Hughes D.P."/>
        </authorList>
    </citation>
    <scope>NUCLEOTIDE SEQUENCE [LARGE SCALE GENOMIC DNA]</scope>
    <source>
        <strain evidence="4 5">Map16</strain>
    </source>
</reference>
<dbReference type="GO" id="GO:0003723">
    <property type="term" value="F:RNA binding"/>
    <property type="evidence" value="ECO:0007669"/>
    <property type="project" value="UniProtKB-KW"/>
</dbReference>
<evidence type="ECO:0000256" key="1">
    <source>
        <dbReference type="RuleBase" id="RU363098"/>
    </source>
</evidence>
<accession>A0A2C5Z6C2</accession>